<organism evidence="1 2">
    <name type="scientific">Phaseolus angularis</name>
    <name type="common">Azuki bean</name>
    <name type="synonym">Vigna angularis</name>
    <dbReference type="NCBI Taxonomy" id="3914"/>
    <lineage>
        <taxon>Eukaryota</taxon>
        <taxon>Viridiplantae</taxon>
        <taxon>Streptophyta</taxon>
        <taxon>Embryophyta</taxon>
        <taxon>Tracheophyta</taxon>
        <taxon>Spermatophyta</taxon>
        <taxon>Magnoliopsida</taxon>
        <taxon>eudicotyledons</taxon>
        <taxon>Gunneridae</taxon>
        <taxon>Pentapetalae</taxon>
        <taxon>rosids</taxon>
        <taxon>fabids</taxon>
        <taxon>Fabales</taxon>
        <taxon>Fabaceae</taxon>
        <taxon>Papilionoideae</taxon>
        <taxon>50 kb inversion clade</taxon>
        <taxon>NPAAA clade</taxon>
        <taxon>indigoferoid/millettioid clade</taxon>
        <taxon>Phaseoleae</taxon>
        <taxon>Vigna</taxon>
    </lineage>
</organism>
<gene>
    <name evidence="1" type="ORF">LR48_Vigan01g110600</name>
</gene>
<proteinExistence type="predicted"/>
<evidence type="ECO:0000313" key="1">
    <source>
        <dbReference type="EMBL" id="KOM31551.1"/>
    </source>
</evidence>
<protein>
    <submittedName>
        <fullName evidence="1">Uncharacterized protein</fullName>
    </submittedName>
</protein>
<name>A0A0L9TM68_PHAAN</name>
<sequence length="133" mass="15603">MTFNVFEAGKPIQERKTNPKAKDEVLSVTSLPDKAAKTVKRNHSCCFPRLKEDDGDKEEKLVHHDFVMENNEPYLGKPVKLMNRLWVINDIKANGVLEMEALYSRRVKLVTRKMLRLCWCHERKKHINIENQT</sequence>
<accession>A0A0L9TM68</accession>
<dbReference type="AlphaFoldDB" id="A0A0L9TM68"/>
<reference evidence="2" key="1">
    <citation type="journal article" date="2015" name="Proc. Natl. Acad. Sci. U.S.A.">
        <title>Genome sequencing of adzuki bean (Vigna angularis) provides insight into high starch and low fat accumulation and domestication.</title>
        <authorList>
            <person name="Yang K."/>
            <person name="Tian Z."/>
            <person name="Chen C."/>
            <person name="Luo L."/>
            <person name="Zhao B."/>
            <person name="Wang Z."/>
            <person name="Yu L."/>
            <person name="Li Y."/>
            <person name="Sun Y."/>
            <person name="Li W."/>
            <person name="Chen Y."/>
            <person name="Li Y."/>
            <person name="Zhang Y."/>
            <person name="Ai D."/>
            <person name="Zhao J."/>
            <person name="Shang C."/>
            <person name="Ma Y."/>
            <person name="Wu B."/>
            <person name="Wang M."/>
            <person name="Gao L."/>
            <person name="Sun D."/>
            <person name="Zhang P."/>
            <person name="Guo F."/>
            <person name="Wang W."/>
            <person name="Li Y."/>
            <person name="Wang J."/>
            <person name="Varshney R.K."/>
            <person name="Wang J."/>
            <person name="Ling H.Q."/>
            <person name="Wan P."/>
        </authorList>
    </citation>
    <scope>NUCLEOTIDE SEQUENCE</scope>
    <source>
        <strain evidence="2">cv. Jingnong 6</strain>
    </source>
</reference>
<dbReference type="EMBL" id="CM003371">
    <property type="protein sequence ID" value="KOM31551.1"/>
    <property type="molecule type" value="Genomic_DNA"/>
</dbReference>
<dbReference type="Proteomes" id="UP000053144">
    <property type="component" value="Chromosome 1"/>
</dbReference>
<dbReference type="Gramene" id="KOM31551">
    <property type="protein sequence ID" value="KOM31551"/>
    <property type="gene ID" value="LR48_Vigan01g110600"/>
</dbReference>
<evidence type="ECO:0000313" key="2">
    <source>
        <dbReference type="Proteomes" id="UP000053144"/>
    </source>
</evidence>